<keyword evidence="1" id="KW-0677">Repeat</keyword>
<organism evidence="4 5">
    <name type="scientific">Nocardioides iriomotensis</name>
    <dbReference type="NCBI Taxonomy" id="715784"/>
    <lineage>
        <taxon>Bacteria</taxon>
        <taxon>Bacillati</taxon>
        <taxon>Actinomycetota</taxon>
        <taxon>Actinomycetes</taxon>
        <taxon>Propionibacteriales</taxon>
        <taxon>Nocardioidaceae</taxon>
        <taxon>Nocardioides</taxon>
    </lineage>
</organism>
<name>A0A4Q5J2B4_9ACTN</name>
<dbReference type="RefSeq" id="WP_129987866.1">
    <property type="nucleotide sequence ID" value="NZ_SDPU01000023.1"/>
</dbReference>
<dbReference type="GO" id="GO:0006508">
    <property type="term" value="P:proteolysis"/>
    <property type="evidence" value="ECO:0007669"/>
    <property type="project" value="UniProtKB-KW"/>
</dbReference>
<dbReference type="Proteomes" id="UP000291189">
    <property type="component" value="Unassembled WGS sequence"/>
</dbReference>
<dbReference type="Pfam" id="PF02861">
    <property type="entry name" value="Clp_N"/>
    <property type="match status" value="1"/>
</dbReference>
<keyword evidence="4" id="KW-0067">ATP-binding</keyword>
<keyword evidence="5" id="KW-1185">Reference proteome</keyword>
<feature type="region of interest" description="Disordered" evidence="2">
    <location>
        <begin position="69"/>
        <end position="89"/>
    </location>
</feature>
<dbReference type="GO" id="GO:0005524">
    <property type="term" value="F:ATP binding"/>
    <property type="evidence" value="ECO:0007669"/>
    <property type="project" value="UniProtKB-KW"/>
</dbReference>
<evidence type="ECO:0000313" key="5">
    <source>
        <dbReference type="Proteomes" id="UP000291189"/>
    </source>
</evidence>
<protein>
    <submittedName>
        <fullName evidence="4">ATP-dependent Clp protease ATP-binding subunit</fullName>
    </submittedName>
</protein>
<evidence type="ECO:0000313" key="4">
    <source>
        <dbReference type="EMBL" id="RYU11591.1"/>
    </source>
</evidence>
<dbReference type="EMBL" id="SDPU01000023">
    <property type="protein sequence ID" value="RYU11591.1"/>
    <property type="molecule type" value="Genomic_DNA"/>
</dbReference>
<evidence type="ECO:0000256" key="1">
    <source>
        <dbReference type="PROSITE-ProRule" id="PRU01251"/>
    </source>
</evidence>
<dbReference type="GO" id="GO:0008233">
    <property type="term" value="F:peptidase activity"/>
    <property type="evidence" value="ECO:0007669"/>
    <property type="project" value="UniProtKB-KW"/>
</dbReference>
<feature type="domain" description="Clp R" evidence="3">
    <location>
        <begin position="88"/>
        <end position="227"/>
    </location>
</feature>
<evidence type="ECO:0000259" key="3">
    <source>
        <dbReference type="PROSITE" id="PS51903"/>
    </source>
</evidence>
<dbReference type="InterPro" id="IPR004176">
    <property type="entry name" value="Clp_R_N"/>
</dbReference>
<keyword evidence="4" id="KW-0547">Nucleotide-binding</keyword>
<gene>
    <name evidence="4" type="ORF">ETU37_13590</name>
</gene>
<dbReference type="PROSITE" id="PS51903">
    <property type="entry name" value="CLP_R"/>
    <property type="match status" value="1"/>
</dbReference>
<keyword evidence="4" id="KW-0645">Protease</keyword>
<reference evidence="4 5" key="1">
    <citation type="submission" date="2019-01" db="EMBL/GenBank/DDBJ databases">
        <title>Nocardioides guangzhouensis sp. nov., an actinobacterium isolated from soil.</title>
        <authorList>
            <person name="Fu Y."/>
            <person name="Cai Y."/>
            <person name="Lin Z."/>
            <person name="Chen P."/>
        </authorList>
    </citation>
    <scope>NUCLEOTIDE SEQUENCE [LARGE SCALE GENOMIC DNA]</scope>
    <source>
        <strain evidence="4 5">NBRC 105384</strain>
    </source>
</reference>
<keyword evidence="4" id="KW-0378">Hydrolase</keyword>
<dbReference type="InterPro" id="IPR036628">
    <property type="entry name" value="Clp_N_dom_sf"/>
</dbReference>
<evidence type="ECO:0000256" key="2">
    <source>
        <dbReference type="SAM" id="MobiDB-lite"/>
    </source>
</evidence>
<dbReference type="Gene3D" id="1.10.1780.10">
    <property type="entry name" value="Clp, N-terminal domain"/>
    <property type="match status" value="1"/>
</dbReference>
<dbReference type="OrthoDB" id="3290891at2"/>
<comment type="caution">
    <text evidence="4">The sequence shown here is derived from an EMBL/GenBank/DDBJ whole genome shotgun (WGS) entry which is preliminary data.</text>
</comment>
<accession>A0A4Q5J2B4</accession>
<dbReference type="SUPFAM" id="SSF81923">
    <property type="entry name" value="Double Clp-N motif"/>
    <property type="match status" value="2"/>
</dbReference>
<dbReference type="AlphaFoldDB" id="A0A4Q5J2B4"/>
<proteinExistence type="predicted"/>
<sequence>MVNVSLEELVAQVETSAPQGSALRLLSLAVLGSRELTEAADDLVGHFVERARAEGASWSEIGAAMGVSKQAAQQRAQSRADEPDQGDLEGYDADVRTAVRIAQERARAHRHHYVGTEHLLVGVLALPPGRVAAAVGLTADAAMDAALEIVGEGALDVTRTPGLTARALKVMQIAVREARHLGSDEVAPAHVLLALVREGRGVAAQVLDEQLGSLDRVREAAADLLNG</sequence>